<dbReference type="EMBL" id="RRYP01000754">
    <property type="protein sequence ID" value="TNV86899.1"/>
    <property type="molecule type" value="Genomic_DNA"/>
</dbReference>
<evidence type="ECO:0000313" key="8">
    <source>
        <dbReference type="EMBL" id="TNV86899.1"/>
    </source>
</evidence>
<keyword evidence="5" id="KW-0175">Coiled coil</keyword>
<reference evidence="8" key="1">
    <citation type="submission" date="2019-06" db="EMBL/GenBank/DDBJ databases">
        <authorList>
            <person name="Zheng W."/>
        </authorList>
    </citation>
    <scope>NUCLEOTIDE SEQUENCE</scope>
    <source>
        <strain evidence="8">QDHG01</strain>
    </source>
</reference>
<dbReference type="Proteomes" id="UP000785679">
    <property type="component" value="Unassembled WGS sequence"/>
</dbReference>
<dbReference type="Gene3D" id="3.40.50.300">
    <property type="entry name" value="P-loop containing nucleotide triphosphate hydrolases"/>
    <property type="match status" value="1"/>
</dbReference>
<dbReference type="GO" id="GO:0005525">
    <property type="term" value="F:GTP binding"/>
    <property type="evidence" value="ECO:0007669"/>
    <property type="project" value="UniProtKB-KW"/>
</dbReference>
<feature type="domain" description="GB1/RHD3-type G" evidence="7">
    <location>
        <begin position="237"/>
        <end position="472"/>
    </location>
</feature>
<dbReference type="InterPro" id="IPR036543">
    <property type="entry name" value="Guanylate-bd_C_sf"/>
</dbReference>
<evidence type="ECO:0000259" key="7">
    <source>
        <dbReference type="PROSITE" id="PS51715"/>
    </source>
</evidence>
<accession>A0A8J8T960</accession>
<dbReference type="SUPFAM" id="SSF48340">
    <property type="entry name" value="Interferon-induced guanylate-binding protein 1 (GBP1), C-terminal domain"/>
    <property type="match status" value="1"/>
</dbReference>
<keyword evidence="2" id="KW-0378">Hydrolase</keyword>
<dbReference type="AlphaFoldDB" id="A0A8J8T960"/>
<dbReference type="InterPro" id="IPR015894">
    <property type="entry name" value="Guanylate-bd_N"/>
</dbReference>
<dbReference type="GO" id="GO:0003924">
    <property type="term" value="F:GTPase activity"/>
    <property type="evidence" value="ECO:0007669"/>
    <property type="project" value="InterPro"/>
</dbReference>
<dbReference type="CDD" id="cd01851">
    <property type="entry name" value="GBP"/>
    <property type="match status" value="1"/>
</dbReference>
<comment type="similarity">
    <text evidence="4">Belongs to the TRAFAC class dynamin-like GTPase superfamily. GB1/RHD3 GTPase family.</text>
</comment>
<proteinExistence type="inferred from homology"/>
<dbReference type="InterPro" id="IPR003191">
    <property type="entry name" value="Guanylate-bd/ATL_C"/>
</dbReference>
<evidence type="ECO:0000256" key="1">
    <source>
        <dbReference type="ARBA" id="ARBA00022741"/>
    </source>
</evidence>
<keyword evidence="1" id="KW-0547">Nucleotide-binding</keyword>
<feature type="compositionally biased region" description="Basic and acidic residues" evidence="6">
    <location>
        <begin position="894"/>
        <end position="908"/>
    </location>
</feature>
<gene>
    <name evidence="8" type="ORF">FGO68_gene2502</name>
</gene>
<evidence type="ECO:0000256" key="4">
    <source>
        <dbReference type="PROSITE-ProRule" id="PRU01052"/>
    </source>
</evidence>
<feature type="region of interest" description="Disordered" evidence="6">
    <location>
        <begin position="841"/>
        <end position="908"/>
    </location>
</feature>
<evidence type="ECO:0000256" key="3">
    <source>
        <dbReference type="ARBA" id="ARBA00023134"/>
    </source>
</evidence>
<dbReference type="InterPro" id="IPR030386">
    <property type="entry name" value="G_GB1_RHD3_dom"/>
</dbReference>
<organism evidence="8 9">
    <name type="scientific">Halteria grandinella</name>
    <dbReference type="NCBI Taxonomy" id="5974"/>
    <lineage>
        <taxon>Eukaryota</taxon>
        <taxon>Sar</taxon>
        <taxon>Alveolata</taxon>
        <taxon>Ciliophora</taxon>
        <taxon>Intramacronucleata</taxon>
        <taxon>Spirotrichea</taxon>
        <taxon>Stichotrichia</taxon>
        <taxon>Sporadotrichida</taxon>
        <taxon>Halteriidae</taxon>
        <taxon>Halteria</taxon>
    </lineage>
</organism>
<dbReference type="Gene3D" id="1.20.1000.10">
    <property type="entry name" value="Guanylate-binding protein, C-terminal domain"/>
    <property type="match status" value="1"/>
</dbReference>
<evidence type="ECO:0000256" key="5">
    <source>
        <dbReference type="SAM" id="Coils"/>
    </source>
</evidence>
<dbReference type="PROSITE" id="PS51715">
    <property type="entry name" value="G_GB1_RHD3"/>
    <property type="match status" value="1"/>
</dbReference>
<dbReference type="OrthoDB" id="2135133at2759"/>
<evidence type="ECO:0000256" key="6">
    <source>
        <dbReference type="SAM" id="MobiDB-lite"/>
    </source>
</evidence>
<evidence type="ECO:0000256" key="2">
    <source>
        <dbReference type="ARBA" id="ARBA00022801"/>
    </source>
</evidence>
<dbReference type="SUPFAM" id="SSF52540">
    <property type="entry name" value="P-loop containing nucleoside triphosphate hydrolases"/>
    <property type="match status" value="1"/>
</dbReference>
<comment type="caution">
    <text evidence="8">The sequence shown here is derived from an EMBL/GenBank/DDBJ whole genome shotgun (WGS) entry which is preliminary data.</text>
</comment>
<evidence type="ECO:0000313" key="9">
    <source>
        <dbReference type="Proteomes" id="UP000785679"/>
    </source>
</evidence>
<sequence>MNHHNDGGTGSFVKPQTTIIKLLDPKDPNKVKAIHKIGNPYPVRATTELQKGSILSSQYQQSPVSQSVASINQMRSNMVIQVVETEPVQVKEDSDNEEEHNKSKQELTRSIVGSLRSYQPQLDRTDIKRVSNLLGGRVPITEMKMRESYMNETAAQVRLPTKIQEGKIVVLNETMQSQGIPQFQRTKADESFNRFNHTLEVAIPETQSAPLQLISISPDLKTFKVDQEALSIIKSIPGDIGIVSVSGAQRTGKSFILNLLLNKQNSNGTNFKISPSTKSCTQGIWIWGEPIFIEERNMHIILLDTEGSGSLQKNQNHDAKIFALVVLLSSLFVFNSMQTIDENAISCLSLAAELSNFIKIRANSSQQEDPLSLMTPKFLWLLRDFALELKQNGRDITENEYLESRLSNFSKSSNQRNRKVRDALVKYFQQRELLTMVRPVEDEELLCKLDKIPWNDLRGEFRKKAAILRHKVFYETPPKQIHGRTLTGQILGSLIECYVDALNKGAIPNVSSAWENVVEQQSQKAFDQALHILENGFKSFDHDSLTSLLIHADRLKGEALEIIEKAIDSLNGESDLEREEMEIKKKQVEQVHEQRLKTAITKAKEQTKREYQRHEEVAFQQMQSSVQKSSDKVLIKTMQSSVAIYTKTILKQSSKFIPTTILKDSITDRMRKINKFLPSILHSKALEKASHQRKLDFEVLNERHLDMHGDLTALDQEQTVLESRISQLSSAVDNAKKHFSLKQERLNELQKELREIEQAQLEDIDLEFDKETQIKAKIGVKRSINDDNSESGTPKVKQKAIKKLQRDLSDPDLNMSEIQGENSHIIQVKDLSVISSTSPIAKTYQKPKSKGHRLDPRSQHDSNEESKQATPRKMNKLDDSENSQVKRPQSIMKKANEEIVRQTSKERPKIVAQSGFFKKASMYI</sequence>
<feature type="coiled-coil region" evidence="5">
    <location>
        <begin position="732"/>
        <end position="762"/>
    </location>
</feature>
<dbReference type="PANTHER" id="PTHR10751">
    <property type="entry name" value="GUANYLATE BINDING PROTEIN"/>
    <property type="match status" value="1"/>
</dbReference>
<keyword evidence="9" id="KW-1185">Reference proteome</keyword>
<keyword evidence="3" id="KW-0342">GTP-binding</keyword>
<protein>
    <recommendedName>
        <fullName evidence="7">GB1/RHD3-type G domain-containing protein</fullName>
    </recommendedName>
</protein>
<name>A0A8J8T960_HALGN</name>
<dbReference type="Pfam" id="PF02263">
    <property type="entry name" value="GBP"/>
    <property type="match status" value="1"/>
</dbReference>
<feature type="compositionally biased region" description="Basic and acidic residues" evidence="6">
    <location>
        <begin position="852"/>
        <end position="867"/>
    </location>
</feature>
<dbReference type="InterPro" id="IPR027417">
    <property type="entry name" value="P-loop_NTPase"/>
</dbReference>
<dbReference type="Pfam" id="PF02841">
    <property type="entry name" value="GBP_C"/>
    <property type="match status" value="1"/>
</dbReference>